<dbReference type="Pfam" id="PF01782">
    <property type="entry name" value="RimM"/>
    <property type="match status" value="1"/>
</dbReference>
<dbReference type="PANTHER" id="PTHR33692">
    <property type="entry name" value="RIBOSOME MATURATION FACTOR RIMM"/>
    <property type="match status" value="1"/>
</dbReference>
<dbReference type="Pfam" id="PF05239">
    <property type="entry name" value="PRC"/>
    <property type="match status" value="1"/>
</dbReference>
<evidence type="ECO:0000259" key="6">
    <source>
        <dbReference type="Pfam" id="PF01782"/>
    </source>
</evidence>
<dbReference type="NCBIfam" id="TIGR02273">
    <property type="entry name" value="16S_RimM"/>
    <property type="match status" value="1"/>
</dbReference>
<evidence type="ECO:0000256" key="2">
    <source>
        <dbReference type="ARBA" id="ARBA00022517"/>
    </source>
</evidence>
<evidence type="ECO:0000313" key="9">
    <source>
        <dbReference type="Proteomes" id="UP000030401"/>
    </source>
</evidence>
<keyword evidence="2 5" id="KW-0690">Ribosome biogenesis</keyword>
<dbReference type="GO" id="GO:0043022">
    <property type="term" value="F:ribosome binding"/>
    <property type="evidence" value="ECO:0007669"/>
    <property type="project" value="InterPro"/>
</dbReference>
<keyword evidence="3 5" id="KW-0698">rRNA processing</keyword>
<gene>
    <name evidence="5" type="primary">rimM</name>
    <name evidence="8" type="ORF">N784_07325</name>
</gene>
<dbReference type="AlphaFoldDB" id="A0A0A5GBH7"/>
<dbReference type="STRING" id="1385512.N784_07325"/>
<evidence type="ECO:0000313" key="8">
    <source>
        <dbReference type="EMBL" id="KGX88470.1"/>
    </source>
</evidence>
<dbReference type="eggNOG" id="COG0806">
    <property type="taxonomic scope" value="Bacteria"/>
</dbReference>
<dbReference type="GO" id="GO:0006364">
    <property type="term" value="P:rRNA processing"/>
    <property type="evidence" value="ECO:0007669"/>
    <property type="project" value="UniProtKB-UniRule"/>
</dbReference>
<comment type="function">
    <text evidence="5">An accessory protein needed during the final step in the assembly of 30S ribosomal subunit, possibly for assembly of the head region. Essential for efficient processing of 16S rRNA. May be needed both before and after RbfA during the maturation of 16S rRNA. It has affinity for free ribosomal 30S subunits but not for 70S ribosomes.</text>
</comment>
<keyword evidence="9" id="KW-1185">Reference proteome</keyword>
<dbReference type="InterPro" id="IPR009000">
    <property type="entry name" value="Transl_B-barrel_sf"/>
</dbReference>
<dbReference type="Proteomes" id="UP000030401">
    <property type="component" value="Unassembled WGS sequence"/>
</dbReference>
<dbReference type="SUPFAM" id="SSF50447">
    <property type="entry name" value="Translation proteins"/>
    <property type="match status" value="1"/>
</dbReference>
<organism evidence="8 9">
    <name type="scientific">Pontibacillus litoralis JSM 072002</name>
    <dbReference type="NCBI Taxonomy" id="1385512"/>
    <lineage>
        <taxon>Bacteria</taxon>
        <taxon>Bacillati</taxon>
        <taxon>Bacillota</taxon>
        <taxon>Bacilli</taxon>
        <taxon>Bacillales</taxon>
        <taxon>Bacillaceae</taxon>
        <taxon>Pontibacillus</taxon>
    </lineage>
</organism>
<dbReference type="EMBL" id="AVPG01000002">
    <property type="protein sequence ID" value="KGX88470.1"/>
    <property type="molecule type" value="Genomic_DNA"/>
</dbReference>
<dbReference type="SUPFAM" id="SSF50346">
    <property type="entry name" value="PRC-barrel domain"/>
    <property type="match status" value="1"/>
</dbReference>
<comment type="subcellular location">
    <subcellularLocation>
        <location evidence="5">Cytoplasm</location>
    </subcellularLocation>
</comment>
<reference evidence="8 9" key="1">
    <citation type="submission" date="2013-08" db="EMBL/GenBank/DDBJ databases">
        <authorList>
            <person name="Huang J."/>
            <person name="Wang G."/>
        </authorList>
    </citation>
    <scope>NUCLEOTIDE SEQUENCE [LARGE SCALE GENOMIC DNA]</scope>
    <source>
        <strain evidence="8 9">JSM 072002</strain>
    </source>
</reference>
<dbReference type="InterPro" id="IPR036976">
    <property type="entry name" value="RimM_N_sf"/>
</dbReference>
<evidence type="ECO:0000259" key="7">
    <source>
        <dbReference type="Pfam" id="PF05239"/>
    </source>
</evidence>
<dbReference type="GO" id="GO:0005840">
    <property type="term" value="C:ribosome"/>
    <property type="evidence" value="ECO:0007669"/>
    <property type="project" value="InterPro"/>
</dbReference>
<feature type="domain" description="PRC-barrel" evidence="7">
    <location>
        <begin position="99"/>
        <end position="175"/>
    </location>
</feature>
<evidence type="ECO:0000256" key="5">
    <source>
        <dbReference type="HAMAP-Rule" id="MF_00014"/>
    </source>
</evidence>
<keyword evidence="4 5" id="KW-0143">Chaperone</keyword>
<comment type="similarity">
    <text evidence="5">Belongs to the RimM family.</text>
</comment>
<proteinExistence type="inferred from homology"/>
<protein>
    <recommendedName>
        <fullName evidence="5">Ribosome maturation factor RimM</fullName>
    </recommendedName>
</protein>
<dbReference type="GO" id="GO:0005737">
    <property type="term" value="C:cytoplasm"/>
    <property type="evidence" value="ECO:0007669"/>
    <property type="project" value="UniProtKB-SubCell"/>
</dbReference>
<evidence type="ECO:0000256" key="1">
    <source>
        <dbReference type="ARBA" id="ARBA00022490"/>
    </source>
</evidence>
<evidence type="ECO:0000256" key="4">
    <source>
        <dbReference type="ARBA" id="ARBA00023186"/>
    </source>
</evidence>
<comment type="subunit">
    <text evidence="5">Binds ribosomal protein uS19.</text>
</comment>
<dbReference type="InterPro" id="IPR027275">
    <property type="entry name" value="PRC-brl_dom"/>
</dbReference>
<dbReference type="InterPro" id="IPR011961">
    <property type="entry name" value="RimM"/>
</dbReference>
<feature type="domain" description="RimM N-terminal" evidence="6">
    <location>
        <begin position="9"/>
        <end position="92"/>
    </location>
</feature>
<dbReference type="GO" id="GO:0042274">
    <property type="term" value="P:ribosomal small subunit biogenesis"/>
    <property type="evidence" value="ECO:0007669"/>
    <property type="project" value="UniProtKB-UniRule"/>
</dbReference>
<sequence length="176" mass="20148">MVMKKNMFTIGKVVNTHGIRGEVRVIQVTDFDERFNEGNVVYWTDKQRNHVTELVIDGHRMHKNFHLLHFQGYDNVNDVEAFKGGVLTITAEQQTPLDEGEYYYHEIIGCTVYTTAGEEIGIVKEILSPGANDVWVVKRKQAKLKDALIPYIADVVHRVDIDNKHIVIEPMEGLLD</sequence>
<keyword evidence="1 5" id="KW-0963">Cytoplasm</keyword>
<name>A0A0A5GBH7_9BACI</name>
<dbReference type="Gene3D" id="2.30.30.240">
    <property type="entry name" value="PRC-barrel domain"/>
    <property type="match status" value="1"/>
</dbReference>
<dbReference type="Gene3D" id="2.40.30.60">
    <property type="entry name" value="RimM"/>
    <property type="match status" value="1"/>
</dbReference>
<dbReference type="InterPro" id="IPR002676">
    <property type="entry name" value="RimM_N"/>
</dbReference>
<comment type="domain">
    <text evidence="5">The PRC barrel domain binds ribosomal protein uS19.</text>
</comment>
<dbReference type="PANTHER" id="PTHR33692:SF1">
    <property type="entry name" value="RIBOSOME MATURATION FACTOR RIMM"/>
    <property type="match status" value="1"/>
</dbReference>
<comment type="caution">
    <text evidence="8">The sequence shown here is derived from an EMBL/GenBank/DDBJ whole genome shotgun (WGS) entry which is preliminary data.</text>
</comment>
<dbReference type="InterPro" id="IPR011033">
    <property type="entry name" value="PRC_barrel-like_sf"/>
</dbReference>
<dbReference type="HAMAP" id="MF_00014">
    <property type="entry name" value="Ribosome_mat_RimM"/>
    <property type="match status" value="1"/>
</dbReference>
<accession>A0A0A5GBH7</accession>
<evidence type="ECO:0000256" key="3">
    <source>
        <dbReference type="ARBA" id="ARBA00022552"/>
    </source>
</evidence>